<sequence>MFCPASRKKTIISRRKAVALLLLSLVILATCLLGGNVVHSSPTTTKCTNTESEGCGLRGYIKDKQKEEDILSCSIAKISKGIEFLKQANDTKLLEQIAQREHQLRVKESARSMLSSEISILSAQCSTYLGENCDIPVECYGVPANSPTVCSGHGTCISSNNCLCFTSFSGSSCSNMSTINDPILGRTFADGTTATSCYGYRYPTLPYAYNGEGSGLYQINVGPTIYTAYCDMESMGGGWTLIMKTSTSSPFVYDHAMWTANDLSFLGTQKLPFTNITANEDYISPLFYKLAGRESRLAMNSLENYNSWSHSYDTARNLIANNGMMKSYATNMSTSTCEPQTNCGTQPINKKPLGIWRSLPYDYKAAYWYRFGYINALGEDSFGSKIRVGFSSDGDTSDTVDGRIGIGIDCLTMCGSYDGKPHDELQKKMINKLPPENLHHIFSYLDYFRDIFRLRKLAVLDFTNVRGWEIDDFNEVMDLEYSDDGLSEYNSWEPLCITCKSFYEAFVSFQPMEIKLQMINGDKKNWARYPIDRSYFESLTLIRSVQNLYTEECLQDNNYVHKVLERIKTRYENVFDRVVYVSCFAPFGKNYWTKRGGNIPLKKIFKNVKYLVSNYPLVQSTISCIYEQNLFMESGGLAPRSIGANFPTEMEEIEYLKKASKLMGKRPFHVEIILAYSIYFQRIDTCKFIINNIDIDIGYFEHYWNIVLSIFSGGLSNNILDILCLIYLKYPEFKIFIVKGIVLEQLKILDKYPFIKFDVKRCILFPTDEISESELVNRFSKIGKYCFSYLGLTSCFDTLDNPDVFGVTPLMQKNQDKPMTLQQIMMKDIYGNNFLHYFFTNNRNSSNYFTYSDTQFSKNIPNDILYKLEQEENNFGLTPVEIAVANEWNHFKFQPLTKIFHFKSIEKLINGIRSFKLLDGFEVDLAILYAVAGVINPTIDYSIYQDIDYRDRNGKHLIHYFTKFDYLDIQNVLPNLSAEEILLTPDHNGTFLLHSCTNLYRDLLSSIAEWNESPTINISGYFDNLGFNRIMYFLLKSKDERHLKSDANVIGFDYSTENHPKLIHITILNKDNSIHFKLESSNIPRITGGFQWYGGEEGDDISHFLIRLCTQQILSKTHYALEDVMSILIARGLKFDIVKNSRGKTALDLLNEFKENYPNIHTPLYKQVTRGTTKKSLALEEFVIKPSKCSVEEIISQSNSLLVVKKSFIVERNEVTLHRNLFFAQNRKRDVVDTL</sequence>
<dbReference type="Proteomes" id="UP000006671">
    <property type="component" value="Unassembled WGS sequence"/>
</dbReference>
<keyword evidence="1" id="KW-1015">Disulfide bond</keyword>
<evidence type="ECO:0000313" key="3">
    <source>
        <dbReference type="EMBL" id="EFC41119.1"/>
    </source>
</evidence>
<evidence type="ECO:0000259" key="2">
    <source>
        <dbReference type="PROSITE" id="PS00022"/>
    </source>
</evidence>
<evidence type="ECO:0000313" key="4">
    <source>
        <dbReference type="Proteomes" id="UP000006671"/>
    </source>
</evidence>
<organism evidence="4">
    <name type="scientific">Naegleria gruberi</name>
    <name type="common">Amoeba</name>
    <dbReference type="NCBI Taxonomy" id="5762"/>
    <lineage>
        <taxon>Eukaryota</taxon>
        <taxon>Discoba</taxon>
        <taxon>Heterolobosea</taxon>
        <taxon>Tetramitia</taxon>
        <taxon>Eutetramitia</taxon>
        <taxon>Vahlkampfiidae</taxon>
        <taxon>Naegleria</taxon>
    </lineage>
</organism>
<keyword evidence="4" id="KW-1185">Reference proteome</keyword>
<accession>D2VQ43</accession>
<reference evidence="3 4" key="1">
    <citation type="journal article" date="2010" name="Cell">
        <title>The genome of Naegleria gruberi illuminates early eukaryotic versatility.</title>
        <authorList>
            <person name="Fritz-Laylin L.K."/>
            <person name="Prochnik S.E."/>
            <person name="Ginger M.L."/>
            <person name="Dacks J.B."/>
            <person name="Carpenter M.L."/>
            <person name="Field M.C."/>
            <person name="Kuo A."/>
            <person name="Paredez A."/>
            <person name="Chapman J."/>
            <person name="Pham J."/>
            <person name="Shu S."/>
            <person name="Neupane R."/>
            <person name="Cipriano M."/>
            <person name="Mancuso J."/>
            <person name="Tu H."/>
            <person name="Salamov A."/>
            <person name="Lindquist E."/>
            <person name="Shapiro H."/>
            <person name="Lucas S."/>
            <person name="Grigoriev I.V."/>
            <person name="Cande W.Z."/>
            <person name="Fulton C."/>
            <person name="Rokhsar D.S."/>
            <person name="Dawson S.C."/>
        </authorList>
    </citation>
    <scope>NUCLEOTIDE SEQUENCE [LARGE SCALE GENOMIC DNA]</scope>
    <source>
        <strain evidence="3 4">NEG-M</strain>
    </source>
</reference>
<dbReference type="InterPro" id="IPR013111">
    <property type="entry name" value="EGF_extracell"/>
</dbReference>
<dbReference type="InParanoid" id="D2VQ43"/>
<dbReference type="InterPro" id="IPR000742">
    <property type="entry name" value="EGF"/>
</dbReference>
<dbReference type="VEuPathDB" id="AmoebaDB:NAEGRDRAFT_58918"/>
<protein>
    <submittedName>
        <fullName evidence="3">Predicted protein</fullName>
    </submittedName>
</protein>
<dbReference type="OrthoDB" id="6514358at2759"/>
<dbReference type="InterPro" id="IPR036056">
    <property type="entry name" value="Fibrinogen-like_C"/>
</dbReference>
<dbReference type="EMBL" id="GG738888">
    <property type="protein sequence ID" value="EFC41119.1"/>
    <property type="molecule type" value="Genomic_DNA"/>
</dbReference>
<dbReference type="PROSITE" id="PS00022">
    <property type="entry name" value="EGF_1"/>
    <property type="match status" value="1"/>
</dbReference>
<dbReference type="RefSeq" id="XP_002673863.1">
    <property type="nucleotide sequence ID" value="XM_002673817.1"/>
</dbReference>
<evidence type="ECO:0000256" key="1">
    <source>
        <dbReference type="ARBA" id="ARBA00023157"/>
    </source>
</evidence>
<name>D2VQ43_NAEGR</name>
<feature type="domain" description="EGF-like" evidence="2">
    <location>
        <begin position="162"/>
        <end position="173"/>
    </location>
</feature>
<dbReference type="InterPro" id="IPR014716">
    <property type="entry name" value="Fibrinogen_a/b/g_C_1"/>
</dbReference>
<dbReference type="SUPFAM" id="SSF56496">
    <property type="entry name" value="Fibrinogen C-terminal domain-like"/>
    <property type="match status" value="1"/>
</dbReference>
<dbReference type="Gene3D" id="3.90.215.10">
    <property type="entry name" value="Gamma Fibrinogen, chain A, domain 1"/>
    <property type="match status" value="1"/>
</dbReference>
<dbReference type="GeneID" id="8851074"/>
<proteinExistence type="predicted"/>
<gene>
    <name evidence="3" type="ORF">NAEGRDRAFT_58918</name>
</gene>
<dbReference type="Gene3D" id="2.10.25.10">
    <property type="entry name" value="Laminin"/>
    <property type="match status" value="1"/>
</dbReference>
<dbReference type="CDD" id="cd09917">
    <property type="entry name" value="F-box_SF"/>
    <property type="match status" value="1"/>
</dbReference>
<dbReference type="Pfam" id="PF07974">
    <property type="entry name" value="EGF_2"/>
    <property type="match status" value="1"/>
</dbReference>
<dbReference type="AlphaFoldDB" id="D2VQ43"/>
<dbReference type="KEGG" id="ngr:NAEGRDRAFT_58918"/>